<gene>
    <name evidence="3" type="ORF">EOT05_04335</name>
</gene>
<dbReference type="GO" id="GO:0003887">
    <property type="term" value="F:DNA-directed DNA polymerase activity"/>
    <property type="evidence" value="ECO:0007669"/>
    <property type="project" value="InterPro"/>
</dbReference>
<dbReference type="Proteomes" id="UP000289257">
    <property type="component" value="Unassembled WGS sequence"/>
</dbReference>
<dbReference type="Pfam" id="PF21205">
    <property type="entry name" value="Rep3_C"/>
    <property type="match status" value="1"/>
</dbReference>
<accession>A0A4Q0AFV5</accession>
<protein>
    <submittedName>
        <fullName evidence="3">RepB family plasmid replication initiator protein</fullName>
    </submittedName>
</protein>
<dbReference type="GO" id="GO:0006270">
    <property type="term" value="P:DNA replication initiation"/>
    <property type="evidence" value="ECO:0007669"/>
    <property type="project" value="InterPro"/>
</dbReference>
<keyword evidence="4" id="KW-1185">Reference proteome</keyword>
<evidence type="ECO:0000259" key="2">
    <source>
        <dbReference type="Pfam" id="PF01051"/>
    </source>
</evidence>
<dbReference type="InterPro" id="IPR036390">
    <property type="entry name" value="WH_DNA-bd_sf"/>
</dbReference>
<sequence>MNTLSKKELQIEAKKSALKAKQKTALRTADELSALDWRDRTVNMSNALVSSAQALSLREKRVMALAVSKLDSMRHPGAAPPKVRIEATEYAELADIALNDAYKELAEATEHLRKRTITFAHEWKKSPDSKKTYRAVTRTGWVDAATYVDGQGVVDILFTMTVTPHLTLLRERFTSYKLQQASALRSLYSWRLLELLTQFESTGWREFEAEDFIKTFELGLTYQKNFGQVKRRVIEPAVKELEAKDGWIIKVTYKKAGRKVARIRFDFQRDPQGDLFRT</sequence>
<dbReference type="SUPFAM" id="SSF46785">
    <property type="entry name" value="Winged helix' DNA-binding domain"/>
    <property type="match status" value="2"/>
</dbReference>
<proteinExistence type="inferred from homology"/>
<evidence type="ECO:0000313" key="3">
    <source>
        <dbReference type="EMBL" id="RWZ78042.1"/>
    </source>
</evidence>
<evidence type="ECO:0000313" key="4">
    <source>
        <dbReference type="Proteomes" id="UP000289257"/>
    </source>
</evidence>
<dbReference type="InterPro" id="IPR036388">
    <property type="entry name" value="WH-like_DNA-bd_sf"/>
</dbReference>
<reference evidence="3" key="1">
    <citation type="submission" date="2019-01" db="EMBL/GenBank/DDBJ databases">
        <title>Genomic signatures and co-occurrence patterns of the ultra-small Saccharimodia (Patescibacteria phylum) suggest a symbiotic lifestyle.</title>
        <authorList>
            <person name="Lemos L."/>
            <person name="Medeiros J."/>
            <person name="Andreote F."/>
            <person name="Fernandes G."/>
            <person name="Varani A."/>
            <person name="Oliveira G."/>
            <person name="Pylro V."/>
        </authorList>
    </citation>
    <scope>NUCLEOTIDE SEQUENCE [LARGE SCALE GENOMIC DNA]</scope>
    <source>
        <strain evidence="3">AMD02</strain>
    </source>
</reference>
<comment type="similarity">
    <text evidence="1">Belongs to the initiator RepB protein family.</text>
</comment>
<comment type="caution">
    <text evidence="3">The sequence shown here is derived from an EMBL/GenBank/DDBJ whole genome shotgun (WGS) entry which is preliminary data.</text>
</comment>
<evidence type="ECO:0000256" key="1">
    <source>
        <dbReference type="ARBA" id="ARBA00038283"/>
    </source>
</evidence>
<dbReference type="Pfam" id="PF01051">
    <property type="entry name" value="Rep3_N"/>
    <property type="match status" value="1"/>
</dbReference>
<feature type="domain" description="Initiator Rep protein WH1" evidence="2">
    <location>
        <begin position="42"/>
        <end position="196"/>
    </location>
</feature>
<name>A0A4Q0AFV5_9BACT</name>
<dbReference type="AlphaFoldDB" id="A0A4Q0AFV5"/>
<dbReference type="InterPro" id="IPR000525">
    <property type="entry name" value="Initiator_Rep_WH1"/>
</dbReference>
<dbReference type="Gene3D" id="1.10.10.10">
    <property type="entry name" value="Winged helix-like DNA-binding domain superfamily/Winged helix DNA-binding domain"/>
    <property type="match status" value="2"/>
</dbReference>
<organism evidence="3 4">
    <name type="scientific">Candidatus Microsaccharimonas sossegonensis</name>
    <dbReference type="NCBI Taxonomy" id="2506948"/>
    <lineage>
        <taxon>Bacteria</taxon>
        <taxon>Candidatus Saccharimonadota</taxon>
        <taxon>Candidatus Saccharimonadia</taxon>
        <taxon>Candidatus Saccharimonadales</taxon>
        <taxon>Candidatus Saccharimonadaceae</taxon>
        <taxon>Candidatus Microsaccharimonas</taxon>
    </lineage>
</organism>
<dbReference type="EMBL" id="SCKX01000004">
    <property type="protein sequence ID" value="RWZ78042.1"/>
    <property type="molecule type" value="Genomic_DNA"/>
</dbReference>